<keyword evidence="9" id="KW-0139">CF(1)</keyword>
<evidence type="ECO:0000256" key="5">
    <source>
        <dbReference type="ARBA" id="ARBA00022840"/>
    </source>
</evidence>
<dbReference type="Proteomes" id="UP001285921">
    <property type="component" value="Unassembled WGS sequence"/>
</dbReference>
<evidence type="ECO:0000259" key="11">
    <source>
        <dbReference type="Pfam" id="PF22919"/>
    </source>
</evidence>
<dbReference type="RefSeq" id="WP_317980806.1">
    <property type="nucleotide sequence ID" value="NZ_BTCL01000013.1"/>
</dbReference>
<keyword evidence="4" id="KW-0547">Nucleotide-binding</keyword>
<keyword evidence="5" id="KW-0067">ATP-binding</keyword>
<dbReference type="Pfam" id="PF22919">
    <property type="entry name" value="ATP-synt_VA_C"/>
    <property type="match status" value="1"/>
</dbReference>
<feature type="domain" description="ATP synthase A/B type C-terminal" evidence="11">
    <location>
        <begin position="250"/>
        <end position="338"/>
    </location>
</feature>
<comment type="subcellular location">
    <subcellularLocation>
        <location evidence="1">Membrane</location>
    </subcellularLocation>
</comment>
<evidence type="ECO:0000313" key="13">
    <source>
        <dbReference type="Proteomes" id="UP001285921"/>
    </source>
</evidence>
<evidence type="ECO:0000256" key="6">
    <source>
        <dbReference type="ARBA" id="ARBA00022967"/>
    </source>
</evidence>
<keyword evidence="10" id="KW-0066">ATP synthesis</keyword>
<sequence length="354" mass="39350">MEEELQLNVPLLRRRVPNLTSAARTAGLRAATVSNLCTGKIPVGRAEVRTLVALAALAGCSLDELIIRGSGMRMIETGIKALDLLAPVVRGGTVGFVARPNMGQLVLLAEFMHRMNKRGYTTIFWDPGTDAPGISHVKDQSEYVLATRDDIYKQIVKLREERDILLGVDRSTVLSGELFSLKESLKEAGARPITVALVDMAYAVADDSAAEAYGPLDTLWRFDSDLISRGIYPAIDPITSTSTISEGNYLDAAHLALQQRARKLLRRYRELRLIVTTHGLDKITDSDSQLYRRGERLESYLAQPFYVSEPYTNKAGEWLSLYETLEDVKRILDGELDETEASELFFKGKLVVRT</sequence>
<evidence type="ECO:0000256" key="7">
    <source>
        <dbReference type="ARBA" id="ARBA00023065"/>
    </source>
</evidence>
<protein>
    <recommendedName>
        <fullName evidence="11">ATP synthase A/B type C-terminal domain-containing protein</fullName>
    </recommendedName>
</protein>
<evidence type="ECO:0000256" key="9">
    <source>
        <dbReference type="ARBA" id="ARBA00023196"/>
    </source>
</evidence>
<dbReference type="PANTHER" id="PTHR15184">
    <property type="entry name" value="ATP SYNTHASE"/>
    <property type="match status" value="1"/>
</dbReference>
<evidence type="ECO:0000313" key="12">
    <source>
        <dbReference type="EMBL" id="GMK46566.1"/>
    </source>
</evidence>
<evidence type="ECO:0000256" key="8">
    <source>
        <dbReference type="ARBA" id="ARBA00023136"/>
    </source>
</evidence>
<dbReference type="SUPFAM" id="SSF47917">
    <property type="entry name" value="C-terminal domain of alpha and beta subunits of F1 ATP synthase"/>
    <property type="match status" value="1"/>
</dbReference>
<dbReference type="Gene3D" id="1.10.1140.10">
    <property type="entry name" value="Bovine Mitochondrial F1-atpase, Atp Synthase Beta Chain, Chain D, domain 3"/>
    <property type="match status" value="1"/>
</dbReference>
<dbReference type="InterPro" id="IPR024034">
    <property type="entry name" value="ATPase_F1/V1_b/a_C"/>
</dbReference>
<dbReference type="PANTHER" id="PTHR15184:SF71">
    <property type="entry name" value="ATP SYNTHASE SUBUNIT BETA, MITOCHONDRIAL"/>
    <property type="match status" value="1"/>
</dbReference>
<dbReference type="EMBL" id="BTCL01000013">
    <property type="protein sequence ID" value="GMK46566.1"/>
    <property type="molecule type" value="Genomic_DNA"/>
</dbReference>
<keyword evidence="13" id="KW-1185">Reference proteome</keyword>
<dbReference type="Gene3D" id="3.40.50.300">
    <property type="entry name" value="P-loop containing nucleotide triphosphate hydrolases"/>
    <property type="match status" value="2"/>
</dbReference>
<dbReference type="SUPFAM" id="SSF52540">
    <property type="entry name" value="P-loop containing nucleoside triphosphate hydrolases"/>
    <property type="match status" value="1"/>
</dbReference>
<comment type="caution">
    <text evidence="12">The sequence shown here is derived from an EMBL/GenBank/DDBJ whole genome shotgun (WGS) entry which is preliminary data.</text>
</comment>
<evidence type="ECO:0000256" key="2">
    <source>
        <dbReference type="ARBA" id="ARBA00008936"/>
    </source>
</evidence>
<dbReference type="PROSITE" id="PS00152">
    <property type="entry name" value="ATPASE_ALPHA_BETA"/>
    <property type="match status" value="1"/>
</dbReference>
<dbReference type="InterPro" id="IPR050053">
    <property type="entry name" value="ATPase_alpha/beta_chains"/>
</dbReference>
<keyword evidence="3" id="KW-0813">Transport</keyword>
<organism evidence="12 13">
    <name type="scientific">Paenibacillus glycanilyticus</name>
    <dbReference type="NCBI Taxonomy" id="126569"/>
    <lineage>
        <taxon>Bacteria</taxon>
        <taxon>Bacillati</taxon>
        <taxon>Bacillota</taxon>
        <taxon>Bacilli</taxon>
        <taxon>Bacillales</taxon>
        <taxon>Paenibacillaceae</taxon>
        <taxon>Paenibacillus</taxon>
    </lineage>
</organism>
<dbReference type="InterPro" id="IPR027417">
    <property type="entry name" value="P-loop_NTPase"/>
</dbReference>
<dbReference type="InterPro" id="IPR055190">
    <property type="entry name" value="ATP-synt_VA_C"/>
</dbReference>
<keyword evidence="8" id="KW-0472">Membrane</keyword>
<evidence type="ECO:0000256" key="10">
    <source>
        <dbReference type="ARBA" id="ARBA00023310"/>
    </source>
</evidence>
<evidence type="ECO:0000256" key="3">
    <source>
        <dbReference type="ARBA" id="ARBA00022448"/>
    </source>
</evidence>
<accession>A0ABQ6NN82</accession>
<proteinExistence type="inferred from homology"/>
<dbReference type="InterPro" id="IPR020003">
    <property type="entry name" value="ATPase_a/bsu_AS"/>
</dbReference>
<reference evidence="12 13" key="1">
    <citation type="submission" date="2023-05" db="EMBL/GenBank/DDBJ databases">
        <title>Draft genome of Paenibacillus sp. CCS26.</title>
        <authorList>
            <person name="Akita H."/>
            <person name="Shinto Y."/>
            <person name="Kimura Z."/>
        </authorList>
    </citation>
    <scope>NUCLEOTIDE SEQUENCE [LARGE SCALE GENOMIC DNA]</scope>
    <source>
        <strain evidence="12 13">CCS26</strain>
    </source>
</reference>
<name>A0ABQ6NN82_9BACL</name>
<evidence type="ECO:0000256" key="1">
    <source>
        <dbReference type="ARBA" id="ARBA00004370"/>
    </source>
</evidence>
<evidence type="ECO:0000256" key="4">
    <source>
        <dbReference type="ARBA" id="ARBA00022741"/>
    </source>
</evidence>
<gene>
    <name evidence="12" type="ORF">PghCCS26_36950</name>
</gene>
<comment type="similarity">
    <text evidence="2">Belongs to the ATPase alpha/beta chains family.</text>
</comment>
<keyword evidence="7" id="KW-0406">Ion transport</keyword>
<keyword evidence="6" id="KW-1278">Translocase</keyword>